<dbReference type="RefSeq" id="WP_202686207.1">
    <property type="nucleotide sequence ID" value="NZ_JAESVN010000001.1"/>
</dbReference>
<organism evidence="2 3">
    <name type="scientific">Szabonella alba</name>
    <dbReference type="NCBI Taxonomy" id="2804194"/>
    <lineage>
        <taxon>Bacteria</taxon>
        <taxon>Pseudomonadati</taxon>
        <taxon>Pseudomonadota</taxon>
        <taxon>Alphaproteobacteria</taxon>
        <taxon>Rhodobacterales</taxon>
        <taxon>Paracoccaceae</taxon>
        <taxon>Szabonella</taxon>
    </lineage>
</organism>
<accession>A0A8K0V4E4</accession>
<name>A0A8K0V4E4_9RHOB</name>
<gene>
    <name evidence="2" type="ORF">JL811_00180</name>
</gene>
<evidence type="ECO:0000256" key="1">
    <source>
        <dbReference type="SAM" id="Phobius"/>
    </source>
</evidence>
<dbReference type="Proteomes" id="UP000648908">
    <property type="component" value="Unassembled WGS sequence"/>
</dbReference>
<dbReference type="AlphaFoldDB" id="A0A8K0V4E4"/>
<dbReference type="EMBL" id="JAESVN010000001">
    <property type="protein sequence ID" value="MBL4915624.1"/>
    <property type="molecule type" value="Genomic_DNA"/>
</dbReference>
<sequence>MDQDTIRKQVKEAQSALRKLETEMRKPAKLLKAGALDEKKAKAAAAKVSAFLKRYKALAKAQDSKDFAKWPEEVQGDVVWAEAMLSELLELEAELFAALKLAKKAKGRVGKDPGKVYTLLVKSGRGPASDAKSLPKGIGTLLKEMKKGQEIGGIDGAMISLLPAVILLWLIADTMLRFAKSRR</sequence>
<evidence type="ECO:0000313" key="2">
    <source>
        <dbReference type="EMBL" id="MBL4915624.1"/>
    </source>
</evidence>
<keyword evidence="1" id="KW-0812">Transmembrane</keyword>
<feature type="transmembrane region" description="Helical" evidence="1">
    <location>
        <begin position="151"/>
        <end position="172"/>
    </location>
</feature>
<comment type="caution">
    <text evidence="2">The sequence shown here is derived from an EMBL/GenBank/DDBJ whole genome shotgun (WGS) entry which is preliminary data.</text>
</comment>
<keyword evidence="3" id="KW-1185">Reference proteome</keyword>
<reference evidence="2" key="1">
    <citation type="submission" date="2021-01" db="EMBL/GenBank/DDBJ databases">
        <title>Tabrizicola alba sp. nov. a motile alkaliphilic bacterium isolated from a soda lake.</title>
        <authorList>
            <person name="Szuroczki S."/>
            <person name="Abbaszade G."/>
            <person name="Schumann P."/>
            <person name="Toth E."/>
        </authorList>
    </citation>
    <scope>NUCLEOTIDE SEQUENCE</scope>
    <source>
        <strain evidence="2">DMG-N-6</strain>
    </source>
</reference>
<protein>
    <submittedName>
        <fullName evidence="2">Uncharacterized protein</fullName>
    </submittedName>
</protein>
<proteinExistence type="predicted"/>
<keyword evidence="1" id="KW-1133">Transmembrane helix</keyword>
<keyword evidence="1" id="KW-0472">Membrane</keyword>
<evidence type="ECO:0000313" key="3">
    <source>
        <dbReference type="Proteomes" id="UP000648908"/>
    </source>
</evidence>